<protein>
    <submittedName>
        <fullName evidence="2">Uncharacterized protein</fullName>
    </submittedName>
</protein>
<organism evidence="2 3">
    <name type="scientific">Puccinia coronata f. sp. avenae</name>
    <dbReference type="NCBI Taxonomy" id="200324"/>
    <lineage>
        <taxon>Eukaryota</taxon>
        <taxon>Fungi</taxon>
        <taxon>Dikarya</taxon>
        <taxon>Basidiomycota</taxon>
        <taxon>Pucciniomycotina</taxon>
        <taxon>Pucciniomycetes</taxon>
        <taxon>Pucciniales</taxon>
        <taxon>Pucciniaceae</taxon>
        <taxon>Puccinia</taxon>
    </lineage>
</organism>
<dbReference type="EMBL" id="PGCI01000942">
    <property type="protein sequence ID" value="PLW10977.1"/>
    <property type="molecule type" value="Genomic_DNA"/>
</dbReference>
<feature type="region of interest" description="Disordered" evidence="1">
    <location>
        <begin position="76"/>
        <end position="123"/>
    </location>
</feature>
<evidence type="ECO:0000313" key="3">
    <source>
        <dbReference type="Proteomes" id="UP000235392"/>
    </source>
</evidence>
<evidence type="ECO:0000256" key="1">
    <source>
        <dbReference type="SAM" id="MobiDB-lite"/>
    </source>
</evidence>
<gene>
    <name evidence="2" type="ORF">PCASD_20160</name>
</gene>
<comment type="caution">
    <text evidence="2">The sequence shown here is derived from an EMBL/GenBank/DDBJ whole genome shotgun (WGS) entry which is preliminary data.</text>
</comment>
<reference evidence="2 3" key="1">
    <citation type="submission" date="2017-11" db="EMBL/GenBank/DDBJ databases">
        <title>De novo assembly and phasing of dikaryotic genomes from two isolates of Puccinia coronata f. sp. avenae, the causal agent of oat crown rust.</title>
        <authorList>
            <person name="Miller M.E."/>
            <person name="Zhang Y."/>
            <person name="Omidvar V."/>
            <person name="Sperschneider J."/>
            <person name="Schwessinger B."/>
            <person name="Raley C."/>
            <person name="Palmer J.M."/>
            <person name="Garnica D."/>
            <person name="Upadhyaya N."/>
            <person name="Rathjen J."/>
            <person name="Taylor J.M."/>
            <person name="Park R.F."/>
            <person name="Dodds P.N."/>
            <person name="Hirsch C.D."/>
            <person name="Kianian S.F."/>
            <person name="Figueroa M."/>
        </authorList>
    </citation>
    <scope>NUCLEOTIDE SEQUENCE [LARGE SCALE GENOMIC DNA]</scope>
    <source>
        <strain evidence="2">12SD80</strain>
    </source>
</reference>
<sequence>MKGKLQLLCSELNKTLYDQKDVMLCWMGDVEILWRKAHSEHTKSNHPWFNQIKWVKLESLTSNVVGAIDDALEDLNLENDHEEQAQEGDQDDWLDDEKHQAKELNANESTNTNADESTNKNAD</sequence>
<name>A0A2N5SCI6_9BASI</name>
<accession>A0A2N5SCI6</accession>
<feature type="compositionally biased region" description="Polar residues" evidence="1">
    <location>
        <begin position="106"/>
        <end position="123"/>
    </location>
</feature>
<proteinExistence type="predicted"/>
<feature type="compositionally biased region" description="Acidic residues" evidence="1">
    <location>
        <begin position="85"/>
        <end position="95"/>
    </location>
</feature>
<dbReference type="AlphaFoldDB" id="A0A2N5SCI6"/>
<dbReference type="Proteomes" id="UP000235392">
    <property type="component" value="Unassembled WGS sequence"/>
</dbReference>
<evidence type="ECO:0000313" key="2">
    <source>
        <dbReference type="EMBL" id="PLW10977.1"/>
    </source>
</evidence>